<dbReference type="AlphaFoldDB" id="A0A7J6T4Q8"/>
<feature type="non-terminal residue" evidence="2">
    <location>
        <position position="1"/>
    </location>
</feature>
<sequence>RGWDEKVTSFHRLCIVKSLRENLLVPAMRVFVAENLGQEFVVSPALDLRSCFDDSDCATPIIFVLSPGADPTDNVIKLASSLGYADRLHMLSLGQGQGPKAEALIDRARDKGDWVMLQNCHLAASWMTSLEKIQV</sequence>
<protein>
    <recommendedName>
        <fullName evidence="1">Dynein heavy chain region D6 P-loop domain-containing protein</fullName>
    </recommendedName>
</protein>
<name>A0A7J6T4Q8_PEROL</name>
<dbReference type="InterPro" id="IPR004273">
    <property type="entry name" value="Dynein_heavy_D6_P-loop"/>
</dbReference>
<dbReference type="GO" id="GO:0051959">
    <property type="term" value="F:dynein light intermediate chain binding"/>
    <property type="evidence" value="ECO:0007669"/>
    <property type="project" value="InterPro"/>
</dbReference>
<dbReference type="FunFam" id="3.40.50.300:FF:000320">
    <property type="entry name" value="Dynein, axonemal, heavy chain 5"/>
    <property type="match status" value="1"/>
</dbReference>
<keyword evidence="3" id="KW-1185">Reference proteome</keyword>
<evidence type="ECO:0000313" key="3">
    <source>
        <dbReference type="Proteomes" id="UP000553632"/>
    </source>
</evidence>
<proteinExistence type="predicted"/>
<organism evidence="2 3">
    <name type="scientific">Perkinsus olseni</name>
    <name type="common">Perkinsus atlanticus</name>
    <dbReference type="NCBI Taxonomy" id="32597"/>
    <lineage>
        <taxon>Eukaryota</taxon>
        <taxon>Sar</taxon>
        <taxon>Alveolata</taxon>
        <taxon>Perkinsozoa</taxon>
        <taxon>Perkinsea</taxon>
        <taxon>Perkinsida</taxon>
        <taxon>Perkinsidae</taxon>
        <taxon>Perkinsus</taxon>
    </lineage>
</organism>
<dbReference type="PANTHER" id="PTHR22878">
    <property type="entry name" value="DYNEIN HEAVY CHAIN 6, AXONEMAL-LIKE-RELATED"/>
    <property type="match status" value="1"/>
</dbReference>
<feature type="non-terminal residue" evidence="2">
    <location>
        <position position="135"/>
    </location>
</feature>
<dbReference type="Proteomes" id="UP000553632">
    <property type="component" value="Unassembled WGS sequence"/>
</dbReference>
<dbReference type="GO" id="GO:0008569">
    <property type="term" value="F:minus-end-directed microtubule motor activity"/>
    <property type="evidence" value="ECO:0007669"/>
    <property type="project" value="InterPro"/>
</dbReference>
<dbReference type="GO" id="GO:0030286">
    <property type="term" value="C:dynein complex"/>
    <property type="evidence" value="ECO:0007669"/>
    <property type="project" value="InterPro"/>
</dbReference>
<feature type="domain" description="Dynein heavy chain region D6 P-loop" evidence="1">
    <location>
        <begin position="57"/>
        <end position="133"/>
    </location>
</feature>
<reference evidence="2 3" key="1">
    <citation type="submission" date="2020-04" db="EMBL/GenBank/DDBJ databases">
        <title>Perkinsus olseni comparative genomics.</title>
        <authorList>
            <person name="Bogema D.R."/>
        </authorList>
    </citation>
    <scope>NUCLEOTIDE SEQUENCE [LARGE SCALE GENOMIC DNA]</scope>
    <source>
        <strain evidence="2 3">ATCC PRA-207</strain>
    </source>
</reference>
<evidence type="ECO:0000313" key="2">
    <source>
        <dbReference type="EMBL" id="KAF4740178.1"/>
    </source>
</evidence>
<dbReference type="EMBL" id="JABANO010013434">
    <property type="protein sequence ID" value="KAF4740178.1"/>
    <property type="molecule type" value="Genomic_DNA"/>
</dbReference>
<dbReference type="GO" id="GO:0045505">
    <property type="term" value="F:dynein intermediate chain binding"/>
    <property type="evidence" value="ECO:0007669"/>
    <property type="project" value="InterPro"/>
</dbReference>
<evidence type="ECO:0000259" key="1">
    <source>
        <dbReference type="Pfam" id="PF03028"/>
    </source>
</evidence>
<dbReference type="InterPro" id="IPR027417">
    <property type="entry name" value="P-loop_NTPase"/>
</dbReference>
<dbReference type="Gene3D" id="3.40.50.300">
    <property type="entry name" value="P-loop containing nucleotide triphosphate hydrolases"/>
    <property type="match status" value="1"/>
</dbReference>
<dbReference type="GO" id="GO:0007018">
    <property type="term" value="P:microtubule-based movement"/>
    <property type="evidence" value="ECO:0007669"/>
    <property type="project" value="InterPro"/>
</dbReference>
<dbReference type="InterPro" id="IPR026983">
    <property type="entry name" value="DHC"/>
</dbReference>
<comment type="caution">
    <text evidence="2">The sequence shown here is derived from an EMBL/GenBank/DDBJ whole genome shotgun (WGS) entry which is preliminary data.</text>
</comment>
<dbReference type="Pfam" id="PF03028">
    <property type="entry name" value="Dynein_heavy"/>
    <property type="match status" value="1"/>
</dbReference>
<accession>A0A7J6T4Q8</accession>
<gene>
    <name evidence="2" type="ORF">FOZ63_023767</name>
</gene>